<organism evidence="1">
    <name type="scientific">viral metagenome</name>
    <dbReference type="NCBI Taxonomy" id="1070528"/>
    <lineage>
        <taxon>unclassified sequences</taxon>
        <taxon>metagenomes</taxon>
        <taxon>organismal metagenomes</taxon>
    </lineage>
</organism>
<evidence type="ECO:0008006" key="2">
    <source>
        <dbReference type="Google" id="ProtNLM"/>
    </source>
</evidence>
<protein>
    <recommendedName>
        <fullName evidence="2">Ubiquitin-like protease family profile domain-containing protein</fullName>
    </recommendedName>
</protein>
<dbReference type="EMBL" id="MN739405">
    <property type="protein sequence ID" value="QHT03109.1"/>
    <property type="molecule type" value="Genomic_DNA"/>
</dbReference>
<proteinExistence type="predicted"/>
<dbReference type="AlphaFoldDB" id="A0A6C0CHE3"/>
<reference evidence="1" key="1">
    <citation type="journal article" date="2020" name="Nature">
        <title>Giant virus diversity and host interactions through global metagenomics.</title>
        <authorList>
            <person name="Schulz F."/>
            <person name="Roux S."/>
            <person name="Paez-Espino D."/>
            <person name="Jungbluth S."/>
            <person name="Walsh D.A."/>
            <person name="Denef V.J."/>
            <person name="McMahon K.D."/>
            <person name="Konstantinidis K.T."/>
            <person name="Eloe-Fadrosh E.A."/>
            <person name="Kyrpides N.C."/>
            <person name="Woyke T."/>
        </authorList>
    </citation>
    <scope>NUCLEOTIDE SEQUENCE</scope>
    <source>
        <strain evidence="1">GVMAG-M-3300020727-4</strain>
    </source>
</reference>
<dbReference type="SUPFAM" id="SSF54001">
    <property type="entry name" value="Cysteine proteinases"/>
    <property type="match status" value="1"/>
</dbReference>
<dbReference type="InterPro" id="IPR038765">
    <property type="entry name" value="Papain-like_cys_pep_sf"/>
</dbReference>
<name>A0A6C0CHE3_9ZZZZ</name>
<sequence length="300" mass="35449">MNFCSPTAENKVICYSENTLLIIAKAWNYLKPKNKIYISNPSLLFQNIQKKMGSRTWAYVDIIRLLNKNKNATITELMSRIEHHNLRPSQPMSWVDNKTEWLSNIDIEKVLRQYEKNKSLFYKFHGVYTIDFGMKLADGKCKYDYGCDINMKNIIASGNKFFGFITNLCKYDEPGYHWTSSFFVLDPKYDSYGAYYYDSVKRPIPKLLKIVFKDIKKQMESIYSDKKFVTKVSNIEHQKSNTECGIFSITFQTRWLLLLKREGYKVKFADVINFHKMNDSVMKALRFKFFRPNIKSLLKN</sequence>
<evidence type="ECO:0000313" key="1">
    <source>
        <dbReference type="EMBL" id="QHT03109.1"/>
    </source>
</evidence>
<accession>A0A6C0CHE3</accession>